<evidence type="ECO:0000256" key="3">
    <source>
        <dbReference type="ARBA" id="ARBA00022741"/>
    </source>
</evidence>
<keyword evidence="4 10" id="KW-0067">ATP-binding</keyword>
<keyword evidence="7" id="KW-0472">Membrane</keyword>
<dbReference type="GO" id="GO:0005524">
    <property type="term" value="F:ATP binding"/>
    <property type="evidence" value="ECO:0007669"/>
    <property type="project" value="UniProtKB-KW"/>
</dbReference>
<dbReference type="InterPro" id="IPR027417">
    <property type="entry name" value="P-loop_NTPase"/>
</dbReference>
<evidence type="ECO:0000256" key="4">
    <source>
        <dbReference type="ARBA" id="ARBA00022840"/>
    </source>
</evidence>
<dbReference type="InterPro" id="IPR003439">
    <property type="entry name" value="ABC_transporter-like_ATP-bd"/>
</dbReference>
<dbReference type="PROSITE" id="PS50893">
    <property type="entry name" value="ABC_TRANSPORTER_2"/>
    <property type="match status" value="1"/>
</dbReference>
<feature type="region of interest" description="Disordered" evidence="8">
    <location>
        <begin position="271"/>
        <end position="292"/>
    </location>
</feature>
<accession>A0A6I3XM23</accession>
<evidence type="ECO:0000256" key="2">
    <source>
        <dbReference type="ARBA" id="ARBA00022475"/>
    </source>
</evidence>
<dbReference type="GO" id="GO:0006865">
    <property type="term" value="P:amino acid transport"/>
    <property type="evidence" value="ECO:0007669"/>
    <property type="project" value="UniProtKB-KW"/>
</dbReference>
<evidence type="ECO:0000313" key="11">
    <source>
        <dbReference type="Proteomes" id="UP000431684"/>
    </source>
</evidence>
<name>A0A6I3XM23_9BURK</name>
<evidence type="ECO:0000256" key="8">
    <source>
        <dbReference type="SAM" id="MobiDB-lite"/>
    </source>
</evidence>
<evidence type="ECO:0000256" key="6">
    <source>
        <dbReference type="ARBA" id="ARBA00022970"/>
    </source>
</evidence>
<keyword evidence="11" id="KW-1185">Reference proteome</keyword>
<evidence type="ECO:0000259" key="9">
    <source>
        <dbReference type="PROSITE" id="PS50893"/>
    </source>
</evidence>
<keyword evidence="5" id="KW-1278">Translocase</keyword>
<dbReference type="GO" id="GO:0016887">
    <property type="term" value="F:ATP hydrolysis activity"/>
    <property type="evidence" value="ECO:0007669"/>
    <property type="project" value="InterPro"/>
</dbReference>
<dbReference type="Pfam" id="PF00005">
    <property type="entry name" value="ABC_tran"/>
    <property type="match status" value="1"/>
</dbReference>
<keyword evidence="6" id="KW-0029">Amino-acid transport</keyword>
<feature type="compositionally biased region" description="Low complexity" evidence="8">
    <location>
        <begin position="271"/>
        <end position="284"/>
    </location>
</feature>
<keyword evidence="1" id="KW-0813">Transport</keyword>
<keyword evidence="2" id="KW-1003">Cell membrane</keyword>
<dbReference type="AlphaFoldDB" id="A0A6I3XM23"/>
<feature type="domain" description="ABC transporter" evidence="9">
    <location>
        <begin position="14"/>
        <end position="265"/>
    </location>
</feature>
<dbReference type="SUPFAM" id="SSF52540">
    <property type="entry name" value="P-loop containing nucleoside triphosphate hydrolases"/>
    <property type="match status" value="1"/>
</dbReference>
<sequence>MNALHSLPAAEPLIRLRGLSKSFGRTAGRNGGKSGDRDGGVAAVRDVSLDIGAGEIFGIAGRSGAGKSTLLRLFNLLEQPDAGTVTVDGQELTRLDKRALRAARQNIGMIFQGFNLLQNATVAGNVAFPLEIHGGRSREEIARRVADCLALVHLEDKPQAYPAQLSGGQRQRVAIARALASGPAVLLCDEPTSALDAETTRSILATLRDVNARLNVTIVIVSHELDVLAALCHRVAVIDGGEVAEIVSPETPHAITALGRELVSLFSAPSSALASSPSSAPSRSPAREVHHA</sequence>
<reference evidence="10 11" key="1">
    <citation type="submission" date="2019-11" db="EMBL/GenBank/DDBJ databases">
        <title>Draft Genome Sequences of Six Type Strains of the Genus Massilia.</title>
        <authorList>
            <person name="Miess H."/>
            <person name="Frediansyah A."/>
            <person name="Goeker M."/>
            <person name="Gross H."/>
        </authorList>
    </citation>
    <scope>NUCLEOTIDE SEQUENCE [LARGE SCALE GENOMIC DNA]</scope>
    <source>
        <strain evidence="10 11">DSM 17513</strain>
    </source>
</reference>
<protein>
    <submittedName>
        <fullName evidence="10">ATP-binding cassette domain-containing protein</fullName>
    </submittedName>
</protein>
<dbReference type="OrthoDB" id="9802264at2"/>
<dbReference type="PROSITE" id="PS00211">
    <property type="entry name" value="ABC_TRANSPORTER_1"/>
    <property type="match status" value="1"/>
</dbReference>
<dbReference type="EMBL" id="WNWM01000002">
    <property type="protein sequence ID" value="MUI15590.1"/>
    <property type="molecule type" value="Genomic_DNA"/>
</dbReference>
<dbReference type="SMART" id="SM00382">
    <property type="entry name" value="AAA"/>
    <property type="match status" value="1"/>
</dbReference>
<dbReference type="InterPro" id="IPR003593">
    <property type="entry name" value="AAA+_ATPase"/>
</dbReference>
<dbReference type="InterPro" id="IPR050086">
    <property type="entry name" value="MetN_ABC_transporter-like"/>
</dbReference>
<evidence type="ECO:0000256" key="5">
    <source>
        <dbReference type="ARBA" id="ARBA00022967"/>
    </source>
</evidence>
<evidence type="ECO:0000256" key="1">
    <source>
        <dbReference type="ARBA" id="ARBA00022448"/>
    </source>
</evidence>
<proteinExistence type="predicted"/>
<gene>
    <name evidence="10" type="ORF">GJV26_24490</name>
</gene>
<comment type="caution">
    <text evidence="10">The sequence shown here is derived from an EMBL/GenBank/DDBJ whole genome shotgun (WGS) entry which is preliminary data.</text>
</comment>
<dbReference type="PANTHER" id="PTHR43166">
    <property type="entry name" value="AMINO ACID IMPORT ATP-BINDING PROTEIN"/>
    <property type="match status" value="1"/>
</dbReference>
<dbReference type="Gene3D" id="3.40.50.300">
    <property type="entry name" value="P-loop containing nucleotide triphosphate hydrolases"/>
    <property type="match status" value="1"/>
</dbReference>
<dbReference type="RefSeq" id="WP_155711264.1">
    <property type="nucleotide sequence ID" value="NZ_BMWU01000050.1"/>
</dbReference>
<dbReference type="InterPro" id="IPR017871">
    <property type="entry name" value="ABC_transporter-like_CS"/>
</dbReference>
<organism evidence="10 11">
    <name type="scientific">Pseudoduganella dura</name>
    <dbReference type="NCBI Taxonomy" id="321982"/>
    <lineage>
        <taxon>Bacteria</taxon>
        <taxon>Pseudomonadati</taxon>
        <taxon>Pseudomonadota</taxon>
        <taxon>Betaproteobacteria</taxon>
        <taxon>Burkholderiales</taxon>
        <taxon>Oxalobacteraceae</taxon>
        <taxon>Telluria group</taxon>
        <taxon>Pseudoduganella</taxon>
    </lineage>
</organism>
<dbReference type="PANTHER" id="PTHR43166:SF30">
    <property type="entry name" value="METHIONINE IMPORT ATP-BINDING PROTEIN METN"/>
    <property type="match status" value="1"/>
</dbReference>
<evidence type="ECO:0000313" key="10">
    <source>
        <dbReference type="EMBL" id="MUI15590.1"/>
    </source>
</evidence>
<keyword evidence="3" id="KW-0547">Nucleotide-binding</keyword>
<evidence type="ECO:0000256" key="7">
    <source>
        <dbReference type="ARBA" id="ARBA00023136"/>
    </source>
</evidence>
<dbReference type="Proteomes" id="UP000431684">
    <property type="component" value="Unassembled WGS sequence"/>
</dbReference>